<evidence type="ECO:0000313" key="1">
    <source>
        <dbReference type="EMBL" id="BAF58771.1"/>
    </source>
</evidence>
<dbReference type="HOGENOM" id="CLU_3293890_0_0_9"/>
<evidence type="ECO:0000313" key="2">
    <source>
        <dbReference type="Proteomes" id="UP000006556"/>
    </source>
</evidence>
<dbReference type="AlphaFoldDB" id="A5D4R2"/>
<dbReference type="STRING" id="370438.PTH_0590"/>
<protein>
    <submittedName>
        <fullName evidence="1">Uncharacterized protein</fullName>
    </submittedName>
</protein>
<dbReference type="Proteomes" id="UP000006556">
    <property type="component" value="Chromosome"/>
</dbReference>
<sequence>MDLQGFRHFLRWFYPDVIGLGSLFPGVYESFARAGCRHVF</sequence>
<keyword evidence="2" id="KW-1185">Reference proteome</keyword>
<gene>
    <name evidence="1" type="ordered locus">PTH_0590</name>
</gene>
<dbReference type="EMBL" id="AP009389">
    <property type="protein sequence ID" value="BAF58771.1"/>
    <property type="molecule type" value="Genomic_DNA"/>
</dbReference>
<accession>A5D4R2</accession>
<reference evidence="2" key="1">
    <citation type="journal article" date="2008" name="Genome Res.">
        <title>The genome of Pelotomaculum thermopropionicum reveals niche-associated evolution in anaerobic microbiota.</title>
        <authorList>
            <person name="Kosaka T."/>
            <person name="Kato S."/>
            <person name="Shimoyama T."/>
            <person name="Ishii S."/>
            <person name="Abe T."/>
            <person name="Watanabe K."/>
        </authorList>
    </citation>
    <scope>NUCLEOTIDE SEQUENCE [LARGE SCALE GENOMIC DNA]</scope>
    <source>
        <strain evidence="2">DSM 13744 / JCM 10971 / SI</strain>
    </source>
</reference>
<dbReference type="KEGG" id="pth:PTH_0590"/>
<name>A5D4R2_PELTS</name>
<organism evidence="1 2">
    <name type="scientific">Pelotomaculum thermopropionicum (strain DSM 13744 / JCM 10971 / SI)</name>
    <dbReference type="NCBI Taxonomy" id="370438"/>
    <lineage>
        <taxon>Bacteria</taxon>
        <taxon>Bacillati</taxon>
        <taxon>Bacillota</taxon>
        <taxon>Clostridia</taxon>
        <taxon>Eubacteriales</taxon>
        <taxon>Desulfotomaculaceae</taxon>
        <taxon>Pelotomaculum</taxon>
    </lineage>
</organism>
<proteinExistence type="predicted"/>